<dbReference type="STRING" id="670483.S7QA23"/>
<sequence length="487" mass="53270">MAHWFPFPFNELAGAQKALLELEAQDDARADLPVPNPTKSFWLDSTPGVNPLAKEGSEGALTTDADVCIVGSGITGVSTAYHLSRLLQGSTNGPLRVVILEARDFCSGATGRNGGHLTSRAFVEFSDFEKLYGREEAIKSIAIEDYTVRRLVELIKADDVANDVDLISSEHVHLAFTNEELAYGKADFAAAKAAGLNLDHVQWMDAEEMQAKYGAAYPGVKWPGNNVWPLKLVTHLFQSSQKDESKLSMNLHTHTPVTAVSARSPESSDPFARRWSVRTARGTISCGYVVHATNAYASYLLPHLHGPRGIIPARGQIIAVRADVSAEELTKTSYGGNQGFEYWFPMPAKLSEGKTDQPLVIMGGGREATGPRYETYTTDDSTLNPVVGKGLREFLPHVFPTKYAKGREPEMEWSGIMGFTAIGDPFVGPIGERFEGQYISAGYSGHGMPRAFSCAEVVAQMIVASLLGSEWAPPEWLPKRYLTWEKR</sequence>
<dbReference type="SUPFAM" id="SSF51905">
    <property type="entry name" value="FAD/NAD(P)-binding domain"/>
    <property type="match status" value="1"/>
</dbReference>
<dbReference type="GO" id="GO:0005737">
    <property type="term" value="C:cytoplasm"/>
    <property type="evidence" value="ECO:0007669"/>
    <property type="project" value="TreeGrafter"/>
</dbReference>
<reference evidence="2 3" key="1">
    <citation type="journal article" date="2012" name="Science">
        <title>The Paleozoic origin of enzymatic lignin decomposition reconstructed from 31 fungal genomes.</title>
        <authorList>
            <person name="Floudas D."/>
            <person name="Binder M."/>
            <person name="Riley R."/>
            <person name="Barry K."/>
            <person name="Blanchette R.A."/>
            <person name="Henrissat B."/>
            <person name="Martinez A.T."/>
            <person name="Otillar R."/>
            <person name="Spatafora J.W."/>
            <person name="Yadav J.S."/>
            <person name="Aerts A."/>
            <person name="Benoit I."/>
            <person name="Boyd A."/>
            <person name="Carlson A."/>
            <person name="Copeland A."/>
            <person name="Coutinho P.M."/>
            <person name="de Vries R.P."/>
            <person name="Ferreira P."/>
            <person name="Findley K."/>
            <person name="Foster B."/>
            <person name="Gaskell J."/>
            <person name="Glotzer D."/>
            <person name="Gorecki P."/>
            <person name="Heitman J."/>
            <person name="Hesse C."/>
            <person name="Hori C."/>
            <person name="Igarashi K."/>
            <person name="Jurgens J.A."/>
            <person name="Kallen N."/>
            <person name="Kersten P."/>
            <person name="Kohler A."/>
            <person name="Kuees U."/>
            <person name="Kumar T.K.A."/>
            <person name="Kuo A."/>
            <person name="LaButti K."/>
            <person name="Larrondo L.F."/>
            <person name="Lindquist E."/>
            <person name="Ling A."/>
            <person name="Lombard V."/>
            <person name="Lucas S."/>
            <person name="Lundell T."/>
            <person name="Martin R."/>
            <person name="McLaughlin D.J."/>
            <person name="Morgenstern I."/>
            <person name="Morin E."/>
            <person name="Murat C."/>
            <person name="Nagy L.G."/>
            <person name="Nolan M."/>
            <person name="Ohm R.A."/>
            <person name="Patyshakuliyeva A."/>
            <person name="Rokas A."/>
            <person name="Ruiz-Duenas F.J."/>
            <person name="Sabat G."/>
            <person name="Salamov A."/>
            <person name="Samejima M."/>
            <person name="Schmutz J."/>
            <person name="Slot J.C."/>
            <person name="St John F."/>
            <person name="Stenlid J."/>
            <person name="Sun H."/>
            <person name="Sun S."/>
            <person name="Syed K."/>
            <person name="Tsang A."/>
            <person name="Wiebenga A."/>
            <person name="Young D."/>
            <person name="Pisabarro A."/>
            <person name="Eastwood D.C."/>
            <person name="Martin F."/>
            <person name="Cullen D."/>
            <person name="Grigoriev I.V."/>
            <person name="Hibbett D.S."/>
        </authorList>
    </citation>
    <scope>NUCLEOTIDE SEQUENCE [LARGE SCALE GENOMIC DNA]</scope>
    <source>
        <strain evidence="2 3">ATCC 11539</strain>
    </source>
</reference>
<dbReference type="InterPro" id="IPR036188">
    <property type="entry name" value="FAD/NAD-bd_sf"/>
</dbReference>
<dbReference type="OMA" id="NIWPLKL"/>
<dbReference type="RefSeq" id="XP_007864975.1">
    <property type="nucleotide sequence ID" value="XM_007866784.1"/>
</dbReference>
<dbReference type="Gene3D" id="3.30.9.10">
    <property type="entry name" value="D-Amino Acid Oxidase, subunit A, domain 2"/>
    <property type="match status" value="1"/>
</dbReference>
<dbReference type="OrthoDB" id="429143at2759"/>
<dbReference type="Proteomes" id="UP000030669">
    <property type="component" value="Unassembled WGS sequence"/>
</dbReference>
<proteinExistence type="predicted"/>
<dbReference type="Gene3D" id="3.50.50.60">
    <property type="entry name" value="FAD/NAD(P)-binding domain"/>
    <property type="match status" value="1"/>
</dbReference>
<evidence type="ECO:0000259" key="1">
    <source>
        <dbReference type="Pfam" id="PF01266"/>
    </source>
</evidence>
<dbReference type="Pfam" id="PF01266">
    <property type="entry name" value="DAO"/>
    <property type="match status" value="1"/>
</dbReference>
<name>S7QA23_GLOTA</name>
<dbReference type="HOGENOM" id="CLU_022730_3_1_1"/>
<protein>
    <submittedName>
        <fullName evidence="2">FAD dependent oxidoreductase</fullName>
    </submittedName>
</protein>
<dbReference type="AlphaFoldDB" id="S7QA23"/>
<dbReference type="KEGG" id="gtr:GLOTRDRAFT_138005"/>
<dbReference type="GeneID" id="19303884"/>
<feature type="domain" description="FAD dependent oxidoreductase" evidence="1">
    <location>
        <begin position="66"/>
        <end position="461"/>
    </location>
</feature>
<dbReference type="EMBL" id="KB469300">
    <property type="protein sequence ID" value="EPQ56208.1"/>
    <property type="molecule type" value="Genomic_DNA"/>
</dbReference>
<organism evidence="2 3">
    <name type="scientific">Gloeophyllum trabeum (strain ATCC 11539 / FP-39264 / Madison 617)</name>
    <name type="common">Brown rot fungus</name>
    <dbReference type="NCBI Taxonomy" id="670483"/>
    <lineage>
        <taxon>Eukaryota</taxon>
        <taxon>Fungi</taxon>
        <taxon>Dikarya</taxon>
        <taxon>Basidiomycota</taxon>
        <taxon>Agaricomycotina</taxon>
        <taxon>Agaricomycetes</taxon>
        <taxon>Gloeophyllales</taxon>
        <taxon>Gloeophyllaceae</taxon>
        <taxon>Gloeophyllum</taxon>
    </lineage>
</organism>
<evidence type="ECO:0000313" key="2">
    <source>
        <dbReference type="EMBL" id="EPQ56208.1"/>
    </source>
</evidence>
<dbReference type="InterPro" id="IPR006076">
    <property type="entry name" value="FAD-dep_OxRdtase"/>
</dbReference>
<dbReference type="PANTHER" id="PTHR13847:SF260">
    <property type="entry name" value="FAD DEPENDENT OXIDOREDUCTASE DOMAIN-CONTAINING PROTEIN"/>
    <property type="match status" value="1"/>
</dbReference>
<dbReference type="eggNOG" id="ENOG502S0HA">
    <property type="taxonomic scope" value="Eukaryota"/>
</dbReference>
<evidence type="ECO:0000313" key="3">
    <source>
        <dbReference type="Proteomes" id="UP000030669"/>
    </source>
</evidence>
<keyword evidence="3" id="KW-1185">Reference proteome</keyword>
<accession>S7QA23</accession>
<gene>
    <name evidence="2" type="ORF">GLOTRDRAFT_138005</name>
</gene>
<dbReference type="PANTHER" id="PTHR13847">
    <property type="entry name" value="SARCOSINE DEHYDROGENASE-RELATED"/>
    <property type="match status" value="1"/>
</dbReference>